<keyword evidence="2" id="KW-1185">Reference proteome</keyword>
<evidence type="ECO:0000313" key="2">
    <source>
        <dbReference type="Proteomes" id="UP000002875"/>
    </source>
</evidence>
<name>A0ABM5N2F1_EMTOG</name>
<proteinExistence type="predicted"/>
<protein>
    <recommendedName>
        <fullName evidence="3">Adhesin domain-containing protein</fullName>
    </recommendedName>
</protein>
<dbReference type="RefSeq" id="WP_015029288.1">
    <property type="nucleotide sequence ID" value="NC_018748.1"/>
</dbReference>
<evidence type="ECO:0008006" key="3">
    <source>
        <dbReference type="Google" id="ProtNLM"/>
    </source>
</evidence>
<accession>A0ABM5N2F1</accession>
<organism evidence="1 2">
    <name type="scientific">Emticicia oligotrophica (strain DSM 17448 / CIP 109782 / MTCC 6937 / GPTSA100-15)</name>
    <dbReference type="NCBI Taxonomy" id="929562"/>
    <lineage>
        <taxon>Bacteria</taxon>
        <taxon>Pseudomonadati</taxon>
        <taxon>Bacteroidota</taxon>
        <taxon>Cytophagia</taxon>
        <taxon>Cytophagales</taxon>
        <taxon>Leadbetterellaceae</taxon>
        <taxon>Emticicia</taxon>
    </lineage>
</organism>
<dbReference type="EMBL" id="CP002961">
    <property type="protein sequence ID" value="AFK03591.1"/>
    <property type="molecule type" value="Genomic_DNA"/>
</dbReference>
<reference evidence="1 2" key="1">
    <citation type="submission" date="2011-07" db="EMBL/GenBank/DDBJ databases">
        <title>The complete genome of chromosome of Emticicia oligotrophica DSM 17448.</title>
        <authorList>
            <consortium name="US DOE Joint Genome Institute (JGI-PGF)"/>
            <person name="Lucas S."/>
            <person name="Han J."/>
            <person name="Lapidus A."/>
            <person name="Bruce D."/>
            <person name="Goodwin L."/>
            <person name="Pitluck S."/>
            <person name="Peters L."/>
            <person name="Kyrpides N."/>
            <person name="Mavromatis K."/>
            <person name="Ivanova N."/>
            <person name="Ovchinnikova G."/>
            <person name="Teshima H."/>
            <person name="Detter J.C."/>
            <person name="Tapia R."/>
            <person name="Han C."/>
            <person name="Land M."/>
            <person name="Hauser L."/>
            <person name="Markowitz V."/>
            <person name="Cheng J.-F."/>
            <person name="Hugenholtz P."/>
            <person name="Woyke T."/>
            <person name="Wu D."/>
            <person name="Tindall B."/>
            <person name="Pomrenke H."/>
            <person name="Brambilla E."/>
            <person name="Klenk H.-P."/>
            <person name="Eisen J.A."/>
        </authorList>
    </citation>
    <scope>NUCLEOTIDE SEQUENCE [LARGE SCALE GENOMIC DNA]</scope>
    <source>
        <strain evidence="1 2">DSM 17448</strain>
    </source>
</reference>
<evidence type="ECO:0000313" key="1">
    <source>
        <dbReference type="EMBL" id="AFK03591.1"/>
    </source>
</evidence>
<sequence>MERLTRWFDLASPNTRLKEKLTILFSLITIISFANNGEDPGKECKPIEWIERHKSITFAYPLSGSDKVSLDNQFGDVKVSFWEKNEVKVEVMILANASSEERAEDYIRNVDVVGKKSDGMVSIKTTIDREDGRYSNNTWNKSGNGEKNSLRIDYKVFMPKSTVLKVKNSFGNTYLPTFTASLVVNQSYGKLIAEEISNPNSEVNLEFCKGSSIKSMAGGKLRASYSSIKMERADDVIFNNSFGEIDIKEVGKLNAKISYSSGIIGTINESSNLKLEFSGGFKLGELGKNVKELNINANYSPINLTLNDAAAYDFEVKANYGNFSYPNDKGVSFSRNTETESKKQEHYSFNPTKCYSGKIGKGSPECKIVVNGNFSNVRFK</sequence>
<gene>
    <name evidence="1" type="ordered locus">Emtol_2455</name>
</gene>
<dbReference type="Proteomes" id="UP000002875">
    <property type="component" value="Chromosome"/>
</dbReference>